<protein>
    <submittedName>
        <fullName evidence="2">AmmeMemoRadiSam system protein B</fullName>
    </submittedName>
</protein>
<dbReference type="EMBL" id="JACRUJ010000003">
    <property type="protein sequence ID" value="MBC5841614.1"/>
    <property type="molecule type" value="Genomic_DNA"/>
</dbReference>
<dbReference type="Gene3D" id="3.40.830.10">
    <property type="entry name" value="LigB-like"/>
    <property type="match status" value="1"/>
</dbReference>
<dbReference type="RefSeq" id="WP_187010194.1">
    <property type="nucleotide sequence ID" value="NZ_JACRUI010000003.1"/>
</dbReference>
<comment type="caution">
    <text evidence="2">The sequence shown here is derived from an EMBL/GenBank/DDBJ whole genome shotgun (WGS) entry which is preliminary data.</text>
</comment>
<reference evidence="2 3" key="1">
    <citation type="submission" date="2020-08" db="EMBL/GenBank/DDBJ databases">
        <title>Description of novel Flavobacterium F-380 isolate.</title>
        <authorList>
            <person name="Saticioglu I.B."/>
            <person name="Duman M."/>
            <person name="Altun S."/>
        </authorList>
    </citation>
    <scope>NUCLEOTIDE SEQUENCE [LARGE SCALE GENOMIC DNA]</scope>
    <source>
        <strain evidence="2 3">F-380</strain>
    </source>
</reference>
<dbReference type="PANTHER" id="PTHR11060">
    <property type="entry name" value="PROTEIN MEMO1"/>
    <property type="match status" value="1"/>
</dbReference>
<sequence>MRLFLILICLSCFSCKIEKNTTSTARLGTLEKKVRQVHDTIGFAQYNWQLDSIYNRLGITDSKNNRQWKAAISPHDDYKYAGRLYYESLKGVNANTIILVGVAHRARNFTLQDKIIFGDFTHWKSPYGELKVSDLNAEIMKRLPQSSYLVHNEMQELEHSLEAIIPFLHRKNKKLEIIPILVPYIKYETIDGISTTLADVVSKILKERNLKYGKDVAVVISNDAVHYGNENWSGDLAPFGVDDAGTKKARAMDMEIITTSLVNKISTEKIKTFTEYTVQKSDYKEYKWVWCGRYAVPFGLSFANKLSQSLYNKPLTGTLLDYQSSIDHELIKVEDLGMGTTAIATQKHWVAYASLKYE</sequence>
<dbReference type="NCBIfam" id="TIGR04336">
    <property type="entry name" value="AmmeMemoSam_B"/>
    <property type="match status" value="1"/>
</dbReference>
<name>A0ABR7J8G8_9FLAO</name>
<evidence type="ECO:0000256" key="1">
    <source>
        <dbReference type="ARBA" id="ARBA00006315"/>
    </source>
</evidence>
<keyword evidence="3" id="KW-1185">Reference proteome</keyword>
<dbReference type="Pfam" id="PF01875">
    <property type="entry name" value="Memo"/>
    <property type="match status" value="1"/>
</dbReference>
<proteinExistence type="inferred from homology"/>
<dbReference type="PANTHER" id="PTHR11060:SF0">
    <property type="entry name" value="PROTEIN MEMO1"/>
    <property type="match status" value="1"/>
</dbReference>
<accession>A0ABR7J8G8</accession>
<dbReference type="InterPro" id="IPR002737">
    <property type="entry name" value="MEMO1_fam"/>
</dbReference>
<gene>
    <name evidence="2" type="primary">amrB</name>
    <name evidence="2" type="ORF">H8R23_09360</name>
</gene>
<evidence type="ECO:0000313" key="2">
    <source>
        <dbReference type="EMBL" id="MBC5841614.1"/>
    </source>
</evidence>
<dbReference type="Proteomes" id="UP000629963">
    <property type="component" value="Unassembled WGS sequence"/>
</dbReference>
<organism evidence="2 3">
    <name type="scientific">Flavobacterium kayseriense</name>
    <dbReference type="NCBI Taxonomy" id="2764714"/>
    <lineage>
        <taxon>Bacteria</taxon>
        <taxon>Pseudomonadati</taxon>
        <taxon>Bacteroidota</taxon>
        <taxon>Flavobacteriia</taxon>
        <taxon>Flavobacteriales</taxon>
        <taxon>Flavobacteriaceae</taxon>
        <taxon>Flavobacterium</taxon>
    </lineage>
</organism>
<dbReference type="CDD" id="cd07361">
    <property type="entry name" value="MEMO_like"/>
    <property type="match status" value="1"/>
</dbReference>
<comment type="similarity">
    <text evidence="1">Belongs to the MEMO1 family.</text>
</comment>
<evidence type="ECO:0000313" key="3">
    <source>
        <dbReference type="Proteomes" id="UP000629963"/>
    </source>
</evidence>